<evidence type="ECO:0000259" key="2">
    <source>
        <dbReference type="PROSITE" id="PS51159"/>
    </source>
</evidence>
<dbReference type="InterPro" id="IPR005036">
    <property type="entry name" value="CBM21_dom"/>
</dbReference>
<dbReference type="HOGENOM" id="CLU_837041_0_0_1"/>
<dbReference type="Proteomes" id="UP000030104">
    <property type="component" value="Unassembled WGS sequence"/>
</dbReference>
<dbReference type="GO" id="GO:0000164">
    <property type="term" value="C:protein phosphatase type 1 complex"/>
    <property type="evidence" value="ECO:0007669"/>
    <property type="project" value="TreeGrafter"/>
</dbReference>
<organism evidence="3 4">
    <name type="scientific">Penicillium italicum</name>
    <name type="common">Blue mold</name>
    <dbReference type="NCBI Taxonomy" id="40296"/>
    <lineage>
        <taxon>Eukaryota</taxon>
        <taxon>Fungi</taxon>
        <taxon>Dikarya</taxon>
        <taxon>Ascomycota</taxon>
        <taxon>Pezizomycotina</taxon>
        <taxon>Eurotiomycetes</taxon>
        <taxon>Eurotiomycetidae</taxon>
        <taxon>Eurotiales</taxon>
        <taxon>Aspergillaceae</taxon>
        <taxon>Penicillium</taxon>
    </lineage>
</organism>
<dbReference type="InterPro" id="IPR050782">
    <property type="entry name" value="PP1_regulatory_subunit_3"/>
</dbReference>
<dbReference type="PROSITE" id="PS51159">
    <property type="entry name" value="CBM21"/>
    <property type="match status" value="1"/>
</dbReference>
<dbReference type="InterPro" id="IPR038175">
    <property type="entry name" value="CBM21_dom_sf"/>
</dbReference>
<dbReference type="OrthoDB" id="1881at2759"/>
<gene>
    <name evidence="3" type="ORF">PITC_022600</name>
</gene>
<dbReference type="Pfam" id="PF03370">
    <property type="entry name" value="CBM_21"/>
    <property type="match status" value="1"/>
</dbReference>
<dbReference type="EMBL" id="JQGA01001585">
    <property type="protein sequence ID" value="KGO64410.1"/>
    <property type="molecule type" value="Genomic_DNA"/>
</dbReference>
<protein>
    <submittedName>
        <fullName evidence="3">Putative phosphatase regulatory subunit</fullName>
    </submittedName>
</protein>
<evidence type="ECO:0000256" key="1">
    <source>
        <dbReference type="SAM" id="MobiDB-lite"/>
    </source>
</evidence>
<dbReference type="PhylomeDB" id="A0A0A2KJ82"/>
<reference evidence="3 4" key="1">
    <citation type="journal article" date="2015" name="Mol. Plant Microbe Interact.">
        <title>Genome, transcriptome, and functional analyses of Penicillium expansum provide new insights into secondary metabolism and pathogenicity.</title>
        <authorList>
            <person name="Ballester A.R."/>
            <person name="Marcet-Houben M."/>
            <person name="Levin E."/>
            <person name="Sela N."/>
            <person name="Selma-Lazaro C."/>
            <person name="Carmona L."/>
            <person name="Wisniewski M."/>
            <person name="Droby S."/>
            <person name="Gonzalez-Candelas L."/>
            <person name="Gabaldon T."/>
        </authorList>
    </citation>
    <scope>NUCLEOTIDE SEQUENCE [LARGE SCALE GENOMIC DNA]</scope>
    <source>
        <strain evidence="3 4">PHI-1</strain>
    </source>
</reference>
<dbReference type="Gene3D" id="2.60.40.2440">
    <property type="entry name" value="Carbohydrate binding type-21 domain"/>
    <property type="match status" value="1"/>
</dbReference>
<dbReference type="GO" id="GO:2001069">
    <property type="term" value="F:glycogen binding"/>
    <property type="evidence" value="ECO:0007669"/>
    <property type="project" value="TreeGrafter"/>
</dbReference>
<dbReference type="PANTHER" id="PTHR12307">
    <property type="entry name" value="PROTEIN PHOSPHATASE 1 REGULATORY SUBUNIT"/>
    <property type="match status" value="1"/>
</dbReference>
<dbReference type="GO" id="GO:0005979">
    <property type="term" value="P:regulation of glycogen biosynthetic process"/>
    <property type="evidence" value="ECO:0007669"/>
    <property type="project" value="TreeGrafter"/>
</dbReference>
<name>A0A0A2KJ82_PENIT</name>
<comment type="caution">
    <text evidence="3">The sequence shown here is derived from an EMBL/GenBank/DDBJ whole genome shotgun (WGS) entry which is preliminary data.</text>
</comment>
<feature type="region of interest" description="Disordered" evidence="1">
    <location>
        <begin position="91"/>
        <end position="110"/>
    </location>
</feature>
<dbReference type="PANTHER" id="PTHR12307:SF36">
    <property type="entry name" value="GLYCOGEN-BINDING SUBUNIT 76A"/>
    <property type="match status" value="1"/>
</dbReference>
<feature type="domain" description="CBM21" evidence="2">
    <location>
        <begin position="216"/>
        <end position="329"/>
    </location>
</feature>
<sequence length="332" mass="36818">MLSMSYEDRASPSPSNNRLLEVEGVEFREGGMEGFDAAGWSIPLADSLKMGDLLEVSWVFRSLQAFGTANGDAKYYGCSSFLRSDRNLIKTPPDSWNSPETPRPSVADHHRSNGLLLSANALSPNSSNVRYKSAFRNILQKTEQATDQCSAVGKKNVHFDDAFEQTCFFQSADAPLALISDSALIRDGVTEIRPTFDWTSEISMQRRFCMLNSSLGSLPSWQPVQLESVELSPTGKQIKGTVNVLNLAFQKNVVARFTFDSWKTVSEVTAEYRQSLHLGHSISGDKFVFMIDRESVPSGTGKATHVCVRYNVLDQEFWDNNGGSNYRVALAI</sequence>
<proteinExistence type="predicted"/>
<dbReference type="AlphaFoldDB" id="A0A0A2KJ82"/>
<dbReference type="GO" id="GO:0008157">
    <property type="term" value="F:protein phosphatase 1 binding"/>
    <property type="evidence" value="ECO:0007669"/>
    <property type="project" value="TreeGrafter"/>
</dbReference>
<evidence type="ECO:0000313" key="3">
    <source>
        <dbReference type="EMBL" id="KGO64410.1"/>
    </source>
</evidence>
<dbReference type="STRING" id="40296.A0A0A2KJ82"/>
<evidence type="ECO:0000313" key="4">
    <source>
        <dbReference type="Proteomes" id="UP000030104"/>
    </source>
</evidence>
<accession>A0A0A2KJ82</accession>
<keyword evidence="4" id="KW-1185">Reference proteome</keyword>